<dbReference type="InterPro" id="IPR000095">
    <property type="entry name" value="CRIB_dom"/>
</dbReference>
<feature type="compositionally biased region" description="Polar residues" evidence="1">
    <location>
        <begin position="819"/>
        <end position="830"/>
    </location>
</feature>
<proteinExistence type="predicted"/>
<feature type="compositionally biased region" description="Polar residues" evidence="1">
    <location>
        <begin position="785"/>
        <end position="804"/>
    </location>
</feature>
<feature type="region of interest" description="Disordered" evidence="1">
    <location>
        <begin position="61"/>
        <end position="144"/>
    </location>
</feature>
<name>A0AAN6RD71_9PLEO</name>
<feature type="compositionally biased region" description="Polar residues" evidence="1">
    <location>
        <begin position="79"/>
        <end position="92"/>
    </location>
</feature>
<comment type="caution">
    <text evidence="3">The sequence shown here is derived from an EMBL/GenBank/DDBJ whole genome shotgun (WGS) entry which is preliminary data.</text>
</comment>
<dbReference type="AlphaFoldDB" id="A0AAN6RD71"/>
<feature type="region of interest" description="Disordered" evidence="1">
    <location>
        <begin position="233"/>
        <end position="309"/>
    </location>
</feature>
<feature type="compositionally biased region" description="Low complexity" evidence="1">
    <location>
        <begin position="639"/>
        <end position="667"/>
    </location>
</feature>
<feature type="compositionally biased region" description="Low complexity" evidence="1">
    <location>
        <begin position="61"/>
        <end position="73"/>
    </location>
</feature>
<feature type="region of interest" description="Disordered" evidence="1">
    <location>
        <begin position="329"/>
        <end position="438"/>
    </location>
</feature>
<dbReference type="Proteomes" id="UP001280581">
    <property type="component" value="Unassembled WGS sequence"/>
</dbReference>
<feature type="compositionally biased region" description="Basic residues" evidence="1">
    <location>
        <begin position="425"/>
        <end position="435"/>
    </location>
</feature>
<feature type="region of interest" description="Disordered" evidence="1">
    <location>
        <begin position="198"/>
        <end position="217"/>
    </location>
</feature>
<evidence type="ECO:0000313" key="3">
    <source>
        <dbReference type="EMBL" id="KAK3202252.1"/>
    </source>
</evidence>
<evidence type="ECO:0000313" key="4">
    <source>
        <dbReference type="Proteomes" id="UP001280581"/>
    </source>
</evidence>
<feature type="compositionally biased region" description="Polar residues" evidence="1">
    <location>
        <begin position="751"/>
        <end position="760"/>
    </location>
</feature>
<organism evidence="3 4">
    <name type="scientific">Pseudopithomyces chartarum</name>
    <dbReference type="NCBI Taxonomy" id="1892770"/>
    <lineage>
        <taxon>Eukaryota</taxon>
        <taxon>Fungi</taxon>
        <taxon>Dikarya</taxon>
        <taxon>Ascomycota</taxon>
        <taxon>Pezizomycotina</taxon>
        <taxon>Dothideomycetes</taxon>
        <taxon>Pleosporomycetidae</taxon>
        <taxon>Pleosporales</taxon>
        <taxon>Massarineae</taxon>
        <taxon>Didymosphaeriaceae</taxon>
        <taxon>Pseudopithomyces</taxon>
    </lineage>
</organism>
<gene>
    <name evidence="3" type="ORF">GRF29_161g648053</name>
</gene>
<feature type="compositionally biased region" description="Low complexity" evidence="1">
    <location>
        <begin position="619"/>
        <end position="632"/>
    </location>
</feature>
<evidence type="ECO:0000259" key="2">
    <source>
        <dbReference type="PROSITE" id="PS50108"/>
    </source>
</evidence>
<feature type="compositionally biased region" description="Polar residues" evidence="1">
    <location>
        <begin position="253"/>
        <end position="262"/>
    </location>
</feature>
<feature type="region of interest" description="Disordered" evidence="1">
    <location>
        <begin position="750"/>
        <end position="830"/>
    </location>
</feature>
<accession>A0AAN6RD71</accession>
<evidence type="ECO:0000256" key="1">
    <source>
        <dbReference type="SAM" id="MobiDB-lite"/>
    </source>
</evidence>
<feature type="region of interest" description="Disordered" evidence="1">
    <location>
        <begin position="619"/>
        <end position="672"/>
    </location>
</feature>
<feature type="region of interest" description="Disordered" evidence="1">
    <location>
        <begin position="473"/>
        <end position="506"/>
    </location>
</feature>
<feature type="domain" description="CRIB" evidence="2">
    <location>
        <begin position="150"/>
        <end position="163"/>
    </location>
</feature>
<keyword evidence="4" id="KW-1185">Reference proteome</keyword>
<dbReference type="EMBL" id="WVTA01000014">
    <property type="protein sequence ID" value="KAK3202252.1"/>
    <property type="molecule type" value="Genomic_DNA"/>
</dbReference>
<dbReference type="PROSITE" id="PS50108">
    <property type="entry name" value="CRIB"/>
    <property type="match status" value="1"/>
</dbReference>
<protein>
    <recommendedName>
        <fullName evidence="2">CRIB domain-containing protein</fullName>
    </recommendedName>
</protein>
<sequence length="830" mass="90614">MFTFHKQNPLTSSNQSSVDSLVTLPSTATSLSDAGPSRATETNSYDDMISASGKRHSVFTLRSRSNTATSTSSKLASPFSPTMSEYDSSSGRSLFKGKKTKRMSGSFSPRAQSHDHEEAQMGARRSSMLRKSKKQGEHSESSLQHLKNRISSPFDFQHLTHTNRHHFAALQEGSENEFVNGFHAVRASQAPRRDLNGIKAEDLHSSDGSVEDTTPAPRRSLSAMQLRPSPDFVDHVVNADEPPQSPEDLSRPSLRQSRSVESFSRPGINPRIHRHTQSANPPPRMSSRLPSAGSPDTARRQSGAWDHVVPLSPTRLASMAEEPDYMGHALTTPDNSAIHPMSPAFSPGLEDVAEEPERFISPRPAPQPPSRSPRSPHRASFSSNPRSPRTHARRDSHVLPKQLNMQNIVRPGSAMSEALPSPGLTRRHSIRKPLGARKPSNSWRVIEESWEDDIDYIYDNALEAECELDWECPSGNGKSDDRSRQPNQQSHKRVSAVSPKSSVMHSPVVADEPLPSPGLFSGNFRTSLLVPNVNNVPDLEPRSAISTSTADTRVHTPSEYFNPQGFPYAPFAEADRFSFAPSLLGSPDFKEQIHREDMYDHVLADYEGLDKHFPLLEPSQSVASSTRSSNARTSKHSSYESSLVSSGHGSGSWTVGGVRRSGSSAGSLPELIHSSRNTRNDFSSVVHKLTEEVDSLIMQSDYDVEDDDVTPPGHSLREHTFFASDDEQVSTNSASATLGAEMKSSLELARQGSTGSSARVRTSHKYASSEGAAKLLAPNKAVTDVRTSNSRNRAGSVPQKSRGQYLSLFPTPPKHSAGITPTSPLGPTAN</sequence>
<reference evidence="3 4" key="1">
    <citation type="submission" date="2021-02" db="EMBL/GenBank/DDBJ databases">
        <title>Genome assembly of Pseudopithomyces chartarum.</title>
        <authorList>
            <person name="Jauregui R."/>
            <person name="Singh J."/>
            <person name="Voisey C."/>
        </authorList>
    </citation>
    <scope>NUCLEOTIDE SEQUENCE [LARGE SCALE GENOMIC DNA]</scope>
    <source>
        <strain evidence="3 4">AGR01</strain>
    </source>
</reference>